<dbReference type="GO" id="GO:0016740">
    <property type="term" value="F:transferase activity"/>
    <property type="evidence" value="ECO:0007669"/>
    <property type="project" value="UniProtKB-KW"/>
</dbReference>
<evidence type="ECO:0000313" key="9">
    <source>
        <dbReference type="EMBL" id="STX61975.1"/>
    </source>
</evidence>
<protein>
    <submittedName>
        <fullName evidence="9">Alginate O-acetylation protein AlgJ</fullName>
    </submittedName>
</protein>
<evidence type="ECO:0000256" key="4">
    <source>
        <dbReference type="ARBA" id="ARBA00022729"/>
    </source>
</evidence>
<reference evidence="9 10" key="1">
    <citation type="submission" date="2018-06" db="EMBL/GenBank/DDBJ databases">
        <authorList>
            <consortium name="Pathogen Informatics"/>
            <person name="Doyle S."/>
        </authorList>
    </citation>
    <scope>NUCLEOTIDE SEQUENCE [LARGE SCALE GENOMIC DNA]</scope>
    <source>
        <strain evidence="9 10">NCTC12239</strain>
    </source>
</reference>
<keyword evidence="5" id="KW-0574">Periplasm</keyword>
<dbReference type="UniPathway" id="UPA00286"/>
<evidence type="ECO:0000256" key="3">
    <source>
        <dbReference type="ARBA" id="ARBA00022679"/>
    </source>
</evidence>
<evidence type="ECO:0000256" key="1">
    <source>
        <dbReference type="ARBA" id="ARBA00004418"/>
    </source>
</evidence>
<dbReference type="Pfam" id="PF16822">
    <property type="entry name" value="ALGX"/>
    <property type="match status" value="1"/>
</dbReference>
<evidence type="ECO:0000259" key="8">
    <source>
        <dbReference type="Pfam" id="PF16822"/>
    </source>
</evidence>
<feature type="transmembrane region" description="Helical" evidence="7">
    <location>
        <begin position="12"/>
        <end position="29"/>
    </location>
</feature>
<dbReference type="EMBL" id="UGOG01000001">
    <property type="protein sequence ID" value="STX61975.1"/>
    <property type="molecule type" value="Genomic_DNA"/>
</dbReference>
<comment type="pathway">
    <text evidence="2">Glycan biosynthesis; alginate biosynthesis.</text>
</comment>
<dbReference type="STRING" id="39962.Lmor_0838"/>
<evidence type="ECO:0000313" key="10">
    <source>
        <dbReference type="Proteomes" id="UP000254040"/>
    </source>
</evidence>
<keyword evidence="6" id="KW-0016">Alginate biosynthesis</keyword>
<evidence type="ECO:0000256" key="6">
    <source>
        <dbReference type="ARBA" id="ARBA00022841"/>
    </source>
</evidence>
<dbReference type="OrthoDB" id="9760774at2"/>
<sequence>MNVLSRYSDRFLIIAFILIISIPGIGLFFEKQADEIRVLFNRDPYPLPPFNITKLGRTDFKGIENWFIDRALLITTLSKITSNIVYKLGTSIKPGQALLGKDDWLFLGNDFSATIDQYTGKNQPTEEEIYTQLSILKHMSKIASQYSVPFLVALAPDKHEIYPEYLPDNIQKGRNKNRLELLEEGMKANGIDFVSLKQKELAAKNTLGKQYGDLYLKGDSHWNYLGAYVAYQAISEQMQQMGIKINPISFKFIPQQTTSSDLTNFLQLTHIKSNNPLPDTSSLKIDLTGKEFNGSEVKIEPLAGSPNILNAPYQIINKALDTKQTCLLIGDSFSEALGFYFHNDFYNTIRIHPGNKIWSLATLIEMYHPDVIVYEKVQRDLIFPMPNFQLYSEPVQLSVPENTADAQGELEQFNISSDRITTYGWAYLPNQDAGLNEVYLKFTDGKQSYFFSMTKLQRQSVNLAFKHDGMHLNMAGFSGTILRKDLPNGTYQVSLVVVNDALIGEKKYSQNYTLS</sequence>
<keyword evidence="7" id="KW-0472">Membrane</keyword>
<keyword evidence="3" id="KW-0808">Transferase</keyword>
<gene>
    <name evidence="9" type="ORF">NCTC12239_00893</name>
</gene>
<comment type="subcellular location">
    <subcellularLocation>
        <location evidence="1">Periplasm</location>
    </subcellularLocation>
</comment>
<proteinExistence type="predicted"/>
<dbReference type="GO" id="GO:0042597">
    <property type="term" value="C:periplasmic space"/>
    <property type="evidence" value="ECO:0007669"/>
    <property type="project" value="UniProtKB-SubCell"/>
</dbReference>
<dbReference type="Proteomes" id="UP000254040">
    <property type="component" value="Unassembled WGS sequence"/>
</dbReference>
<organism evidence="9 10">
    <name type="scientific">Legionella moravica</name>
    <dbReference type="NCBI Taxonomy" id="39962"/>
    <lineage>
        <taxon>Bacteria</taxon>
        <taxon>Pseudomonadati</taxon>
        <taxon>Pseudomonadota</taxon>
        <taxon>Gammaproteobacteria</taxon>
        <taxon>Legionellales</taxon>
        <taxon>Legionellaceae</taxon>
        <taxon>Legionella</taxon>
    </lineage>
</organism>
<dbReference type="GO" id="GO:0042121">
    <property type="term" value="P:alginic acid biosynthetic process"/>
    <property type="evidence" value="ECO:0007669"/>
    <property type="project" value="UniProtKB-UniPathway"/>
</dbReference>
<dbReference type="CDD" id="cd14440">
    <property type="entry name" value="AlgX_N_like_3"/>
    <property type="match status" value="1"/>
</dbReference>
<name>A0A378JTA3_9GAMM</name>
<dbReference type="AlphaFoldDB" id="A0A378JTA3"/>
<accession>A0A378JTA3</accession>
<keyword evidence="4" id="KW-0732">Signal</keyword>
<dbReference type="RefSeq" id="WP_028383576.1">
    <property type="nucleotide sequence ID" value="NZ_CAAAJG010000002.1"/>
</dbReference>
<evidence type="ECO:0000256" key="2">
    <source>
        <dbReference type="ARBA" id="ARBA00005182"/>
    </source>
</evidence>
<keyword evidence="7" id="KW-0812">Transmembrane</keyword>
<evidence type="ECO:0000256" key="5">
    <source>
        <dbReference type="ARBA" id="ARBA00022764"/>
    </source>
</evidence>
<feature type="domain" description="AlgX/AlgJ SGNH hydrolase-like" evidence="8">
    <location>
        <begin position="98"/>
        <end position="279"/>
    </location>
</feature>
<dbReference type="InterPro" id="IPR031811">
    <property type="entry name" value="ALGX/ALGJ_SGNH-like"/>
</dbReference>
<keyword evidence="7" id="KW-1133">Transmembrane helix</keyword>
<evidence type="ECO:0000256" key="7">
    <source>
        <dbReference type="SAM" id="Phobius"/>
    </source>
</evidence>